<dbReference type="EnsemblMetazoa" id="tetur01g12610.1">
    <property type="protein sequence ID" value="tetur01g12610.1"/>
    <property type="gene ID" value="tetur01g12610"/>
</dbReference>
<reference evidence="2" key="1">
    <citation type="submission" date="2011-08" db="EMBL/GenBank/DDBJ databases">
        <authorList>
            <person name="Rombauts S."/>
        </authorList>
    </citation>
    <scope>NUCLEOTIDE SEQUENCE</scope>
    <source>
        <strain evidence="2">London</strain>
    </source>
</reference>
<reference evidence="1" key="2">
    <citation type="submission" date="2015-06" db="UniProtKB">
        <authorList>
            <consortium name="EnsemblMetazoa"/>
        </authorList>
    </citation>
    <scope>IDENTIFICATION</scope>
</reference>
<evidence type="ECO:0000313" key="2">
    <source>
        <dbReference type="Proteomes" id="UP000015104"/>
    </source>
</evidence>
<dbReference type="Proteomes" id="UP000015104">
    <property type="component" value="Unassembled WGS sequence"/>
</dbReference>
<protein>
    <submittedName>
        <fullName evidence="1">Uncharacterized protein</fullName>
    </submittedName>
</protein>
<name>T1JT27_TETUR</name>
<dbReference type="HOGENOM" id="CLU_061269_0_0_1"/>
<sequence length="230" mass="26828">MVLVFAHLVTAKFKVMPVFGAYDYLQITLKGYNDHRIKWMMFLSCSWVFNINDPIWPQGVDLLKDTSKSIKLYKDTKEVIVAQDTSQLTIYHAQYLKCCNNAHGNDEVLVTFDRTDKEIRYRLYYWKDNYKKVTVTLTRKDGIQLQFECNLHADMNGYISNDTERSSVDKQLIEPDVIYSEICSWATPFVLGDSRISNDAFNSVFYLKVSADYRTVYTEKDVTLKNSSHL</sequence>
<dbReference type="AlphaFoldDB" id="T1JT27"/>
<accession>T1JT27</accession>
<evidence type="ECO:0000313" key="1">
    <source>
        <dbReference type="EnsemblMetazoa" id="tetur01g12610.1"/>
    </source>
</evidence>
<dbReference type="EMBL" id="CAEY01000471">
    <property type="status" value="NOT_ANNOTATED_CDS"/>
    <property type="molecule type" value="Genomic_DNA"/>
</dbReference>
<keyword evidence="2" id="KW-1185">Reference proteome</keyword>
<proteinExistence type="predicted"/>
<organism evidence="1 2">
    <name type="scientific">Tetranychus urticae</name>
    <name type="common">Two-spotted spider mite</name>
    <dbReference type="NCBI Taxonomy" id="32264"/>
    <lineage>
        <taxon>Eukaryota</taxon>
        <taxon>Metazoa</taxon>
        <taxon>Ecdysozoa</taxon>
        <taxon>Arthropoda</taxon>
        <taxon>Chelicerata</taxon>
        <taxon>Arachnida</taxon>
        <taxon>Acari</taxon>
        <taxon>Acariformes</taxon>
        <taxon>Trombidiformes</taxon>
        <taxon>Prostigmata</taxon>
        <taxon>Eleutherengona</taxon>
        <taxon>Raphignathae</taxon>
        <taxon>Tetranychoidea</taxon>
        <taxon>Tetranychidae</taxon>
        <taxon>Tetranychus</taxon>
    </lineage>
</organism>